<evidence type="ECO:0000313" key="2">
    <source>
        <dbReference type="EMBL" id="NGZ75967.1"/>
    </source>
</evidence>
<evidence type="ECO:0000256" key="1">
    <source>
        <dbReference type="SAM" id="MobiDB-lite"/>
    </source>
</evidence>
<keyword evidence="3" id="KW-1185">Reference proteome</keyword>
<gene>
    <name evidence="2" type="ORF">GYN08_11600</name>
</gene>
<feature type="compositionally biased region" description="Basic and acidic residues" evidence="1">
    <location>
        <begin position="1"/>
        <end position="20"/>
    </location>
</feature>
<feature type="compositionally biased region" description="Basic and acidic residues" evidence="1">
    <location>
        <begin position="41"/>
        <end position="62"/>
    </location>
</feature>
<evidence type="ECO:0000313" key="3">
    <source>
        <dbReference type="Proteomes" id="UP000800303"/>
    </source>
</evidence>
<protein>
    <submittedName>
        <fullName evidence="2">Uncharacterized protein</fullName>
    </submittedName>
</protein>
<feature type="region of interest" description="Disordered" evidence="1">
    <location>
        <begin position="1"/>
        <end position="62"/>
    </location>
</feature>
<reference evidence="2 3" key="1">
    <citation type="submission" date="2020-01" db="EMBL/GenBank/DDBJ databases">
        <title>Polyphasic characterisation and genomic insights into a novel alkali tolerant bacterium VR-M41.</title>
        <authorList>
            <person name="Vemuluri V.R."/>
        </authorList>
    </citation>
    <scope>NUCLEOTIDE SEQUENCE [LARGE SCALE GENOMIC DNA]</scope>
    <source>
        <strain evidence="2 3">VR-M41</strain>
    </source>
</reference>
<dbReference type="EMBL" id="JAAFGS010000003">
    <property type="protein sequence ID" value="NGZ75967.1"/>
    <property type="molecule type" value="Genomic_DNA"/>
</dbReference>
<sequence length="62" mass="7297">MDDKAKAMLDQKNHHDRSGELKNFVENQIEGTESSVPGRMEATKDQKMDQQNRLKDQHNMRR</sequence>
<comment type="caution">
    <text evidence="2">The sequence shown here is derived from an EMBL/GenBank/DDBJ whole genome shotgun (WGS) entry which is preliminary data.</text>
</comment>
<dbReference type="RefSeq" id="WP_166274353.1">
    <property type="nucleotide sequence ID" value="NZ_JAAFGS010000003.1"/>
</dbReference>
<accession>A0ABX0F4R8</accession>
<organism evidence="2 3">
    <name type="scientific">Saccharibacillus alkalitolerans</name>
    <dbReference type="NCBI Taxonomy" id="2705290"/>
    <lineage>
        <taxon>Bacteria</taxon>
        <taxon>Bacillati</taxon>
        <taxon>Bacillota</taxon>
        <taxon>Bacilli</taxon>
        <taxon>Bacillales</taxon>
        <taxon>Paenibacillaceae</taxon>
        <taxon>Saccharibacillus</taxon>
    </lineage>
</organism>
<proteinExistence type="predicted"/>
<name>A0ABX0F4R8_9BACL</name>
<dbReference type="Proteomes" id="UP000800303">
    <property type="component" value="Unassembled WGS sequence"/>
</dbReference>
<feature type="compositionally biased region" description="Polar residues" evidence="1">
    <location>
        <begin position="25"/>
        <end position="35"/>
    </location>
</feature>